<comment type="similarity">
    <text evidence="2">Belongs to the ASF1 family.</text>
</comment>
<evidence type="ECO:0000256" key="5">
    <source>
        <dbReference type="ARBA" id="ARBA00023186"/>
    </source>
</evidence>
<feature type="region of interest" description="Disordered" evidence="8">
    <location>
        <begin position="133"/>
        <end position="223"/>
    </location>
</feature>
<sequence>MSVLSLKEIKLKKTQQRLMEPIIFDLVMDCSHEISDDIEFTIVYSGHPETDKYDQVICNELIGPIPQGRIGFSLETTPPVVENIAEDQLFGVTSVILIGKYRGRQFIRIGYFVRVEYPGIPLEELTDYGNIKEDEIDEDDDEITEEDEGGNEIIEESENNVQVNEGDNDDDEINEEYKEEDEDEKEEDDDNDEDDEINEEYKEEDEDEKEDDDEDDEINEEEDEIIYNTVKIVDKTNSDLIEIYGKTINKNLIEISLAEPALITEFLISWNDSEGDYTIEMDEDVNEGIINKNTEKVLEETKESIGKMNEEVSEKKNEMEENISGNNPKRQKTN</sequence>
<dbReference type="EMBL" id="SBIQ01000066">
    <property type="protein sequence ID" value="KAF7683637.1"/>
    <property type="molecule type" value="Genomic_DNA"/>
</dbReference>
<dbReference type="Pfam" id="PF04729">
    <property type="entry name" value="ASF1_hist_chap"/>
    <property type="match status" value="1"/>
</dbReference>
<feature type="compositionally biased region" description="Acidic residues" evidence="8">
    <location>
        <begin position="134"/>
        <end position="158"/>
    </location>
</feature>
<dbReference type="PANTHER" id="PTHR12040">
    <property type="entry name" value="ANTI-SILENCING PROTEIN 1"/>
    <property type="match status" value="1"/>
</dbReference>
<organism evidence="9 10">
    <name type="scientific">Astathelohania contejeani</name>
    <dbReference type="NCBI Taxonomy" id="164912"/>
    <lineage>
        <taxon>Eukaryota</taxon>
        <taxon>Fungi</taxon>
        <taxon>Fungi incertae sedis</taxon>
        <taxon>Microsporidia</taxon>
        <taxon>Astathelohaniidae</taxon>
        <taxon>Astathelohania</taxon>
    </lineage>
</organism>
<evidence type="ECO:0000256" key="4">
    <source>
        <dbReference type="ARBA" id="ARBA00023163"/>
    </source>
</evidence>
<evidence type="ECO:0000256" key="8">
    <source>
        <dbReference type="SAM" id="MobiDB-lite"/>
    </source>
</evidence>
<dbReference type="InterPro" id="IPR036747">
    <property type="entry name" value="ASF1-like_sf"/>
</dbReference>
<dbReference type="Proteomes" id="UP001516464">
    <property type="component" value="Unassembled WGS sequence"/>
</dbReference>
<evidence type="ECO:0000313" key="9">
    <source>
        <dbReference type="EMBL" id="KAF7683637.1"/>
    </source>
</evidence>
<keyword evidence="10" id="KW-1185">Reference proteome</keyword>
<dbReference type="InterPro" id="IPR006818">
    <property type="entry name" value="ASF1-like"/>
</dbReference>
<comment type="subcellular location">
    <subcellularLocation>
        <location evidence="1">Nucleus</location>
    </subcellularLocation>
</comment>
<evidence type="ECO:0000256" key="6">
    <source>
        <dbReference type="ARBA" id="ARBA00023242"/>
    </source>
</evidence>
<evidence type="ECO:0000313" key="10">
    <source>
        <dbReference type="Proteomes" id="UP001516464"/>
    </source>
</evidence>
<evidence type="ECO:0000256" key="2">
    <source>
        <dbReference type="ARBA" id="ARBA00006051"/>
    </source>
</evidence>
<keyword evidence="5" id="KW-0143">Chaperone</keyword>
<dbReference type="SUPFAM" id="SSF101546">
    <property type="entry name" value="ASF1-like"/>
    <property type="match status" value="1"/>
</dbReference>
<evidence type="ECO:0000256" key="7">
    <source>
        <dbReference type="ARBA" id="ARBA00032776"/>
    </source>
</evidence>
<comment type="caution">
    <text evidence="9">The sequence shown here is derived from an EMBL/GenBank/DDBJ whole genome shotgun (WGS) entry which is preliminary data.</text>
</comment>
<protein>
    <recommendedName>
        <fullName evidence="7">Anti-silencing function protein 1</fullName>
    </recommendedName>
</protein>
<keyword evidence="3" id="KW-0805">Transcription regulation</keyword>
<keyword evidence="4" id="KW-0804">Transcription</keyword>
<feature type="compositionally biased region" description="Basic and acidic residues" evidence="8">
    <location>
        <begin position="308"/>
        <end position="319"/>
    </location>
</feature>
<gene>
    <name evidence="9" type="primary">ASF1</name>
    <name evidence="9" type="ORF">TCON_1148</name>
</gene>
<feature type="compositionally biased region" description="Acidic residues" evidence="8">
    <location>
        <begin position="166"/>
        <end position="223"/>
    </location>
</feature>
<evidence type="ECO:0000256" key="3">
    <source>
        <dbReference type="ARBA" id="ARBA00023015"/>
    </source>
</evidence>
<dbReference type="Gene3D" id="2.60.40.1490">
    <property type="entry name" value="Histone chaperone ASF1-like"/>
    <property type="match status" value="1"/>
</dbReference>
<feature type="region of interest" description="Disordered" evidence="8">
    <location>
        <begin position="308"/>
        <end position="334"/>
    </location>
</feature>
<reference evidence="9 10" key="1">
    <citation type="submission" date="2019-01" db="EMBL/GenBank/DDBJ databases">
        <title>Genomes sequencing and comparative genomics of infectious freshwater microsporidia, Cucumispora dikerogammari and Thelohania contejeani.</title>
        <authorList>
            <person name="Cormier A."/>
            <person name="Giraud I."/>
            <person name="Wattier R."/>
            <person name="Teixeira M."/>
            <person name="Grandjean F."/>
            <person name="Rigaud T."/>
            <person name="Cordaux R."/>
        </authorList>
    </citation>
    <scope>NUCLEOTIDE SEQUENCE [LARGE SCALE GENOMIC DNA]</scope>
    <source>
        <strain evidence="9">T1</strain>
        <tissue evidence="9">Spores</tissue>
    </source>
</reference>
<dbReference type="PANTHER" id="PTHR12040:SF0">
    <property type="entry name" value="HISTONE CHAPERONE ASF1"/>
    <property type="match status" value="1"/>
</dbReference>
<name>A0ABQ7HZR2_9MICR</name>
<proteinExistence type="inferred from homology"/>
<keyword evidence="6" id="KW-0539">Nucleus</keyword>
<evidence type="ECO:0000256" key="1">
    <source>
        <dbReference type="ARBA" id="ARBA00004123"/>
    </source>
</evidence>
<accession>A0ABQ7HZR2</accession>